<dbReference type="eggNOG" id="ENOG502SRHJ">
    <property type="taxonomic scope" value="Eukaryota"/>
</dbReference>
<organism evidence="2 3">
    <name type="scientific">Phaeoacremonium minimum (strain UCR-PA7)</name>
    <name type="common">Esca disease fungus</name>
    <name type="synonym">Togninia minima</name>
    <dbReference type="NCBI Taxonomy" id="1286976"/>
    <lineage>
        <taxon>Eukaryota</taxon>
        <taxon>Fungi</taxon>
        <taxon>Dikarya</taxon>
        <taxon>Ascomycota</taxon>
        <taxon>Pezizomycotina</taxon>
        <taxon>Sordariomycetes</taxon>
        <taxon>Sordariomycetidae</taxon>
        <taxon>Togniniales</taxon>
        <taxon>Togniniaceae</taxon>
        <taxon>Phaeoacremonium</taxon>
    </lineage>
</organism>
<keyword evidence="1" id="KW-0472">Membrane</keyword>
<protein>
    <submittedName>
        <fullName evidence="2">Uncharacterized protein</fullName>
    </submittedName>
</protein>
<dbReference type="RefSeq" id="XP_007917714.1">
    <property type="nucleotide sequence ID" value="XM_007919523.1"/>
</dbReference>
<reference evidence="3" key="1">
    <citation type="journal article" date="2013" name="Genome Announc.">
        <title>Draft genome sequence of the ascomycete Phaeoacremonium aleophilum strain UCR-PA7, a causal agent of the esca disease complex in grapevines.</title>
        <authorList>
            <person name="Blanco-Ulate B."/>
            <person name="Rolshausen P."/>
            <person name="Cantu D."/>
        </authorList>
    </citation>
    <scope>NUCLEOTIDE SEQUENCE [LARGE SCALE GENOMIC DNA]</scope>
    <source>
        <strain evidence="3">UCR-PA7</strain>
    </source>
</reference>
<dbReference type="AlphaFoldDB" id="R8BE20"/>
<accession>R8BE20</accession>
<dbReference type="GeneID" id="19327701"/>
<keyword evidence="1" id="KW-1133">Transmembrane helix</keyword>
<dbReference type="Proteomes" id="UP000014074">
    <property type="component" value="Unassembled WGS sequence"/>
</dbReference>
<feature type="transmembrane region" description="Helical" evidence="1">
    <location>
        <begin position="56"/>
        <end position="77"/>
    </location>
</feature>
<keyword evidence="1" id="KW-0812">Transmembrane</keyword>
<dbReference type="HOGENOM" id="CLU_120129_0_0_1"/>
<dbReference type="EMBL" id="KB933264">
    <property type="protein sequence ID" value="EON97554.1"/>
    <property type="molecule type" value="Genomic_DNA"/>
</dbReference>
<evidence type="ECO:0000313" key="3">
    <source>
        <dbReference type="Proteomes" id="UP000014074"/>
    </source>
</evidence>
<dbReference type="OrthoDB" id="5405107at2759"/>
<sequence>MTFPTATIAVFIALISGYALYHSQSSIPKLKKYEERAERAAEWSKAAEKRLWDTRYTVGTGFVATLISLISALVYAFTVPKGFNLYRIAWPVLLAAGQKYAARYMDSFWSDKAKVPMLDDYNEAISDSRNVIGFLDVLTVGWGVIAVLKAVGL</sequence>
<gene>
    <name evidence="2" type="ORF">UCRPA7_6988</name>
</gene>
<evidence type="ECO:0000256" key="1">
    <source>
        <dbReference type="SAM" id="Phobius"/>
    </source>
</evidence>
<proteinExistence type="predicted"/>
<dbReference type="KEGG" id="tmn:UCRPA7_6988"/>
<feature type="transmembrane region" description="Helical" evidence="1">
    <location>
        <begin position="6"/>
        <end position="23"/>
    </location>
</feature>
<name>R8BE20_PHAM7</name>
<feature type="transmembrane region" description="Helical" evidence="1">
    <location>
        <begin position="131"/>
        <end position="151"/>
    </location>
</feature>
<evidence type="ECO:0000313" key="2">
    <source>
        <dbReference type="EMBL" id="EON97554.1"/>
    </source>
</evidence>
<keyword evidence="3" id="KW-1185">Reference proteome</keyword>